<dbReference type="Proteomes" id="UP000199306">
    <property type="component" value="Unassembled WGS sequence"/>
</dbReference>
<feature type="compositionally biased region" description="Low complexity" evidence="1">
    <location>
        <begin position="387"/>
        <end position="419"/>
    </location>
</feature>
<dbReference type="InterPro" id="IPR013783">
    <property type="entry name" value="Ig-like_fold"/>
</dbReference>
<organism evidence="2 3">
    <name type="scientific">Pseudarcicella hirudinis</name>
    <dbReference type="NCBI Taxonomy" id="1079859"/>
    <lineage>
        <taxon>Bacteria</taxon>
        <taxon>Pseudomonadati</taxon>
        <taxon>Bacteroidota</taxon>
        <taxon>Cytophagia</taxon>
        <taxon>Cytophagales</taxon>
        <taxon>Flectobacillaceae</taxon>
        <taxon>Pseudarcicella</taxon>
    </lineage>
</organism>
<dbReference type="InterPro" id="IPR036116">
    <property type="entry name" value="FN3_sf"/>
</dbReference>
<gene>
    <name evidence="2" type="ORF">SAMN04515674_12324</name>
</gene>
<dbReference type="SUPFAM" id="SSF49265">
    <property type="entry name" value="Fibronectin type III"/>
    <property type="match status" value="1"/>
</dbReference>
<evidence type="ECO:0000256" key="1">
    <source>
        <dbReference type="SAM" id="MobiDB-lite"/>
    </source>
</evidence>
<name>A0A1I5Z0D5_9BACT</name>
<reference evidence="2 3" key="1">
    <citation type="submission" date="2016-10" db="EMBL/GenBank/DDBJ databases">
        <authorList>
            <person name="de Groot N.N."/>
        </authorList>
    </citation>
    <scope>NUCLEOTIDE SEQUENCE [LARGE SCALE GENOMIC DNA]</scope>
    <source>
        <strain evidence="3">E92,LMG 26720,CCM 7988</strain>
    </source>
</reference>
<dbReference type="AlphaFoldDB" id="A0A1I5Z0D5"/>
<feature type="non-terminal residue" evidence="2">
    <location>
        <position position="506"/>
    </location>
</feature>
<evidence type="ECO:0000313" key="3">
    <source>
        <dbReference type="Proteomes" id="UP000199306"/>
    </source>
</evidence>
<evidence type="ECO:0008006" key="4">
    <source>
        <dbReference type="Google" id="ProtNLM"/>
    </source>
</evidence>
<dbReference type="EMBL" id="FOXH01000023">
    <property type="protein sequence ID" value="SFQ49936.1"/>
    <property type="molecule type" value="Genomic_DNA"/>
</dbReference>
<proteinExistence type="predicted"/>
<feature type="region of interest" description="Disordered" evidence="1">
    <location>
        <begin position="387"/>
        <end position="422"/>
    </location>
</feature>
<evidence type="ECO:0000313" key="2">
    <source>
        <dbReference type="EMBL" id="SFQ49936.1"/>
    </source>
</evidence>
<protein>
    <recommendedName>
        <fullName evidence="4">Fibronectin type-III domain-containing protein</fullName>
    </recommendedName>
</protein>
<keyword evidence="3" id="KW-1185">Reference proteome</keyword>
<dbReference type="Gene3D" id="2.60.40.10">
    <property type="entry name" value="Immunoglobulins"/>
    <property type="match status" value="1"/>
</dbReference>
<accession>A0A1I5Z0D5</accession>
<sequence>MMLKFYSLILLLIISPLGERVLLAQSNFPVSCSPYLLPQYSLNWSALTSSNNFLKVTLVLKDEKYLSGIVPVFLRFRFEQAGSVISTRPDYIPAIPINLSFGTPLTLYGSDLVNYFQAGNLIAQGAVDESMLRQGGRLPDGLWTLSVTAYEFDASRGHRQISETGIAMMQVFYGYPPQITYPAEGQVLQEQEVQNLLFSWMPRGTASRGGISAVIYTVELYEVLDGEVPNAVVQGKRPIFSTTTNTSNYLYGITDPALIVGRKYALRVRVQDLEGVNEYQNDGYSEVVSFNYGRPCTSPENLSLASSLSRVYNLSWDPQVGAQTYEVAYKLTTESAWTTAIAYTGTFSVVKPVEGKYEFKVRSNCSLARQSEWSEIYSEPASVAVKSNSKPAASANNTPSPPQTNSSNNSSNNSNGAGNVEDPLDIIVSSQDISPAAIAQKRDELDKLETPSESRCGGSMHSTVDCNITPKVYSGTVAFVPAKGQKIYMNGYEIIVTSGDASAGEG</sequence>
<dbReference type="STRING" id="1079859.SAMN04515674_12324"/>